<keyword evidence="5" id="KW-0630">Potassium</keyword>
<keyword evidence="3" id="KW-0332">GMP biosynthesis</keyword>
<protein>
    <submittedName>
        <fullName evidence="10">Guanosine monophosphate reductase</fullName>
    </submittedName>
</protein>
<dbReference type="GO" id="GO:0003938">
    <property type="term" value="F:IMP dehydrogenase activity"/>
    <property type="evidence" value="ECO:0007669"/>
    <property type="project" value="UniProtKB-EC"/>
</dbReference>
<dbReference type="PANTHER" id="PTHR11911">
    <property type="entry name" value="INOSINE-5-MONOPHOSPHATE DEHYDROGENASE RELATED"/>
    <property type="match status" value="1"/>
</dbReference>
<evidence type="ECO:0000256" key="3">
    <source>
        <dbReference type="ARBA" id="ARBA00022749"/>
    </source>
</evidence>
<proteinExistence type="inferred from homology"/>
<reference evidence="10 11" key="1">
    <citation type="submission" date="2017-08" db="EMBL/GenBank/DDBJ databases">
        <title>Complete Genome Sequence of Mesoplasma chauliocola.</title>
        <authorList>
            <person name="Knight T.F.Jr."/>
            <person name="Citino T."/>
        </authorList>
    </citation>
    <scope>NUCLEOTIDE SEQUENCE [LARGE SCALE GENOMIC DNA]</scope>
    <source>
        <strain evidence="10 11">CHPA-2</strain>
    </source>
</reference>
<evidence type="ECO:0000256" key="1">
    <source>
        <dbReference type="ARBA" id="ARBA00001958"/>
    </source>
</evidence>
<evidence type="ECO:0000256" key="7">
    <source>
        <dbReference type="ARBA" id="ARBA00023027"/>
    </source>
</evidence>
<dbReference type="AlphaFoldDB" id="A0A249SN62"/>
<keyword evidence="7" id="KW-0520">NAD</keyword>
<dbReference type="SUPFAM" id="SSF51412">
    <property type="entry name" value="Inosine monophosphate dehydrogenase (IMPDH)"/>
    <property type="match status" value="1"/>
</dbReference>
<keyword evidence="6" id="KW-0560">Oxidoreductase</keyword>
<dbReference type="STRING" id="1336232.GCA_000518825_00344"/>
<dbReference type="InterPro" id="IPR013785">
    <property type="entry name" value="Aldolase_TIM"/>
</dbReference>
<keyword evidence="4" id="KW-0658">Purine biosynthesis</keyword>
<dbReference type="SMART" id="SM01240">
    <property type="entry name" value="IMPDH"/>
    <property type="match status" value="1"/>
</dbReference>
<accession>A0A249SN62</accession>
<dbReference type="InterPro" id="IPR001093">
    <property type="entry name" value="IMP_DH_GMPRt"/>
</dbReference>
<dbReference type="GO" id="GO:0006183">
    <property type="term" value="P:GTP biosynthetic process"/>
    <property type="evidence" value="ECO:0007669"/>
    <property type="project" value="TreeGrafter"/>
</dbReference>
<dbReference type="KEGG" id="mchc:CK556_01885"/>
<dbReference type="FunFam" id="3.20.20.70:FF:000424">
    <property type="entry name" value="Inosine-5'-monophosphate dehydrogenase 2"/>
    <property type="match status" value="1"/>
</dbReference>
<comment type="catalytic activity">
    <reaction evidence="8">
        <text>IMP + NAD(+) + H2O = XMP + NADH + H(+)</text>
        <dbReference type="Rhea" id="RHEA:11708"/>
        <dbReference type="ChEBI" id="CHEBI:15377"/>
        <dbReference type="ChEBI" id="CHEBI:15378"/>
        <dbReference type="ChEBI" id="CHEBI:57464"/>
        <dbReference type="ChEBI" id="CHEBI:57540"/>
        <dbReference type="ChEBI" id="CHEBI:57945"/>
        <dbReference type="ChEBI" id="CHEBI:58053"/>
        <dbReference type="EC" id="1.1.1.205"/>
    </reaction>
</comment>
<sequence length="376" mass="39650">MNKDLNGKIISNAITFDDVLLVPNYSEVLPHEVCLKTKLTKNIELNIPIISAAMDTVTESELAIAIASIGGIGIVHKNLTIEQQANEIKIVKGVKPSKEFINACVDQKGCLRVGGAVGVNDETLVRVDALVKAGIDVLVVDSAHGHSKGILEVVKTIRSKYLDLDIIAGNICTADGAEALYNAGANCVKVGIGPGSICTTRVVAGVGVPQITAINDVYNWSINKDVTLIADGGIKYSGDVVKALAAGAHSVMLGSMLAGTEEAPGQEVIINNKRYKTYVGMGSLAAMKRGSSDRYFQKGAKKLVPEGIEAVVPYKGTLDEVVFQLVGGLRSGMGYTGSANIEHLRANGKFVKITGASLKESHPHDVEISAEAPNYK</sequence>
<comment type="similarity">
    <text evidence="2">Belongs to the IMPDH/GMPR family.</text>
</comment>
<dbReference type="EMBL" id="CP023173">
    <property type="protein sequence ID" value="ASZ09105.1"/>
    <property type="molecule type" value="Genomic_DNA"/>
</dbReference>
<name>A0A249SN62_9MOLU</name>
<dbReference type="GO" id="GO:0006177">
    <property type="term" value="P:GMP biosynthetic process"/>
    <property type="evidence" value="ECO:0007669"/>
    <property type="project" value="UniProtKB-KW"/>
</dbReference>
<evidence type="ECO:0000256" key="2">
    <source>
        <dbReference type="ARBA" id="ARBA00005502"/>
    </source>
</evidence>
<dbReference type="Proteomes" id="UP000232229">
    <property type="component" value="Chromosome"/>
</dbReference>
<evidence type="ECO:0000256" key="8">
    <source>
        <dbReference type="ARBA" id="ARBA00048028"/>
    </source>
</evidence>
<keyword evidence="11" id="KW-1185">Reference proteome</keyword>
<dbReference type="PANTHER" id="PTHR11911:SF111">
    <property type="entry name" value="INOSINE-5'-MONOPHOSPHATE DEHYDROGENASE"/>
    <property type="match status" value="1"/>
</dbReference>
<dbReference type="PROSITE" id="PS00487">
    <property type="entry name" value="IMP_DH_GMP_RED"/>
    <property type="match status" value="1"/>
</dbReference>
<evidence type="ECO:0000256" key="5">
    <source>
        <dbReference type="ARBA" id="ARBA00022958"/>
    </source>
</evidence>
<dbReference type="InterPro" id="IPR015875">
    <property type="entry name" value="IMP_DH/GMP_Rdtase_CS"/>
</dbReference>
<evidence type="ECO:0000259" key="9">
    <source>
        <dbReference type="Pfam" id="PF00478"/>
    </source>
</evidence>
<evidence type="ECO:0000256" key="6">
    <source>
        <dbReference type="ARBA" id="ARBA00023002"/>
    </source>
</evidence>
<dbReference type="Pfam" id="PF00478">
    <property type="entry name" value="IMPDH"/>
    <property type="match status" value="1"/>
</dbReference>
<evidence type="ECO:0000313" key="10">
    <source>
        <dbReference type="EMBL" id="ASZ09105.1"/>
    </source>
</evidence>
<dbReference type="Gene3D" id="3.20.20.70">
    <property type="entry name" value="Aldolase class I"/>
    <property type="match status" value="2"/>
</dbReference>
<organism evidence="10 11">
    <name type="scientific">Mesoplasma chauliocola</name>
    <dbReference type="NCBI Taxonomy" id="216427"/>
    <lineage>
        <taxon>Bacteria</taxon>
        <taxon>Bacillati</taxon>
        <taxon>Mycoplasmatota</taxon>
        <taxon>Mollicutes</taxon>
        <taxon>Entomoplasmatales</taxon>
        <taxon>Entomoplasmataceae</taxon>
        <taxon>Mesoplasma</taxon>
    </lineage>
</organism>
<gene>
    <name evidence="10" type="ORF">CK556_01885</name>
</gene>
<dbReference type="CDD" id="cd00381">
    <property type="entry name" value="IMPDH"/>
    <property type="match status" value="1"/>
</dbReference>
<evidence type="ECO:0000256" key="4">
    <source>
        <dbReference type="ARBA" id="ARBA00022755"/>
    </source>
</evidence>
<comment type="cofactor">
    <cofactor evidence="1">
        <name>K(+)</name>
        <dbReference type="ChEBI" id="CHEBI:29103"/>
    </cofactor>
</comment>
<evidence type="ECO:0000313" key="11">
    <source>
        <dbReference type="Proteomes" id="UP000232229"/>
    </source>
</evidence>
<dbReference type="InterPro" id="IPR005990">
    <property type="entry name" value="IMP_DH"/>
</dbReference>
<feature type="domain" description="IMP dehydrogenase/GMP reductase" evidence="9">
    <location>
        <begin position="13"/>
        <end position="364"/>
    </location>
</feature>
<dbReference type="RefSeq" id="WP_036246514.1">
    <property type="nucleotide sequence ID" value="NZ_CP023173.1"/>
</dbReference>